<feature type="active site" description="Proton donor; for dehydratase activity" evidence="6">
    <location>
        <position position="1137"/>
    </location>
</feature>
<dbReference type="InterPro" id="IPR042104">
    <property type="entry name" value="PKS_dehydratase_sf"/>
</dbReference>
<sequence>MSDFLDRISQLSPKRLALLALELHEKVEALEAAGGTATRGQHHNEPIAIVGMGCRFPGGANSPEAFWQLLEEGRDAIRDIPADRWDKDAWFDADPDAPARMSVRNGGFLDDVAGFDPAFFGISPREALTMDPQQRLLMEVSWEALEHAGLSPERLAGSPTGVFFGLCNSDHFHRVLERGTENIDAYIASGNAHSVASGRVSYFMGLQGPALSIDTACSSSLVALHVACLSLRSGESRTALAGGVNLMCSPETTVALTKAHMLAPDGRCKTFDAAADGFARGEGCGVLVLKRLSDAQADGDRVLAVIRGSAANQDGRSGGLTVPNGPAQEAVIRAALADAGLSPADIDYVEAHGTGTTLGDPIEVRALAGALGPGRAADAPLRIGSVKTNLGHLESAAGVAGVMKVVLSLMHGRIPRHLHFKTPSPHIAWAQYPVRVTADGEAWARGDRVRRAGVSSFGFSGTNAHLVIEEAPLAPATAAQASERPVHCLPLSARSDVALRELAGAFARELATPGVSLADVAHTAGVGRSHFAERLAVAAADAGEARAALEAFAQGSQPEGLSRATATPGQPAEVVFLFTGAGAQYPGMAASLIEASPIFRDVIDRCDAILGADAQGRTLKSVLQAGVSEGAPIHEMGWTQPAMFAVQVGLAQLWRAWGVEPAAVIGHSVGEYAAACVAGVFTLEEGIRLIAERGRLMQALPPGGAMAAVYAPADEVQRALAPWSGKLSIAAYNAPDSVVVAGEAQALDALLAELATRDVQGKKVLVSLAAHSPLMEPALDAMEACAGRVNMRAPRIPVAWNLTGGAALPGGAPDARYWRRHLREPVRFADGLQSLHQQGYRVFLEIGPHPVLTAYAQSGLPDEGTVLLGSLRRGKDDWRELMHSLGALYTHGAPIDWSKVDSGLPRQRLALPTYPFERRPFWIAPQAPGVRVAAPVAGTAWPGTRLATALPTFELALTPSSPTWLAEHVVQGACLVPGPLYLELAQSAARQALGEGHRAVESFEIHEPLVVPDEGTVLQTHLAAPQGGVVAFTVHSRAVDGSDWRLHASGRLLPVTAEQAIAGADTTNFTATRDALGAATPGAGFYEQLQGLGIELGPALRSLREAHRRDGEALARLELPEAARGMPLSWAHPVLIDGALQAVGLSLPVSDDDQHVYLFSSVDRIALAGPLPDSFWCHVRVLNARDVQPAEWQADVTLRSLEGGVLGQLRGVRLRKASREALRHALGGAEADLLYEVGWEDAPAPVPATTAMPDPAALAPALRRGFAALAERHGLSVYERLLPELDRLSLAHVANALRELGFDDTPTRAFSTAEEADRLGVQPRHRRLFARLLQMLGEDGVLRDSADGHTVVAPLPREDTAVRYADGLDAFAGVTGELSTLARCGPALARVLRGEQDPLQLLFPGGSFDEARQLYVDSPYAQTYNRALGEALSAAVAKLPKGARLRVLEIGAGTGGTTSYALPLLPADRTEYTFTDLSPLFLERAAEQFAPFPFVRHALLDIEREPAEQGFAPRAYDIVIAANVLHATADLRATLRHVKGLMAPGAMLLLLEGVAPERWVDLTFGLTEGWWRFTDTDLRPGYPLMPRERWLSALTELGFEGASAVPEAQGLSRAADQQALIVARAPRGGRHWTLVGEPQGLGAALAERLRARGDHVTCVDADAAPEQADVSGDRVYLGALPLAARAVNDAGAIADAAALAGELPRRWLVEATKRDGRVWLVTQGVHSDAGGAMAPGAAWQAPLWGWGRGFALEHPARWGGLIDLPASGDLAGTLLAALDADDGEDQAAWRDGQRRVPRLRRLTLPVAAPVVFQADASYLITGGFGGLGLRVARWMADNGARHIALMGRRPDTNAAGLREIEALGATIHALQADVADEASLSAALAQLAREAPPLRGVMHAAAALNAAPFAQLGADQVAAMLAPKLAGTAWLERLTRGLPLDFVVLFSSTTALLGASGLAHYAAANTFLDALAQQLPPARRWLSVNWGTWEVMRLATAEHQRGYAEAGLLPMPAGDALDALGRLLGGARAQAAVAAIDWAALKPLHEARRPRPFLRHMGVAPVVSAAPAHDKATRAAAGPTLAERLAAVPQAMRHDLLIEFVQGEVASVLSLDGAAAVPVATGLFDLGMDSLMAVELKRRLERGAGKPMPSTLTFNYPNVGALARFLETQLVVKPVAPAPVAAPAASTAPVELPVDVPGGDLDDLSDDEIEARLLARLEQMK</sequence>
<dbReference type="SMART" id="SM00823">
    <property type="entry name" value="PKS_PP"/>
    <property type="match status" value="1"/>
</dbReference>
<dbReference type="InterPro" id="IPR013968">
    <property type="entry name" value="PKS_KR"/>
</dbReference>
<dbReference type="Gene3D" id="3.40.366.10">
    <property type="entry name" value="Malonyl-Coenzyme A Acyl Carrier Protein, domain 2"/>
    <property type="match status" value="1"/>
</dbReference>
<dbReference type="InterPro" id="IPR016036">
    <property type="entry name" value="Malonyl_transacylase_ACP-bd"/>
</dbReference>
<keyword evidence="1" id="KW-0596">Phosphopantetheine</keyword>
<dbReference type="RefSeq" id="WP_009517176.1">
    <property type="nucleotide sequence ID" value="NZ_CCAE010000008.1"/>
</dbReference>
<evidence type="ECO:0000313" key="10">
    <source>
        <dbReference type="EMBL" id="CDN87114.1"/>
    </source>
</evidence>
<proteinExistence type="predicted"/>
<accession>A0A1L1PE76</accession>
<dbReference type="Gene3D" id="3.40.50.150">
    <property type="entry name" value="Vaccinia Virus protein VP39"/>
    <property type="match status" value="1"/>
</dbReference>
<dbReference type="CDD" id="cd08955">
    <property type="entry name" value="KR_2_FAS_SDR_x"/>
    <property type="match status" value="1"/>
</dbReference>
<dbReference type="Pfam" id="PF00698">
    <property type="entry name" value="Acyl_transf_1"/>
    <property type="match status" value="1"/>
</dbReference>
<dbReference type="Gene3D" id="1.10.1200.10">
    <property type="entry name" value="ACP-like"/>
    <property type="match status" value="1"/>
</dbReference>
<dbReference type="InterPro" id="IPR050091">
    <property type="entry name" value="PKS_NRPS_Biosynth_Enz"/>
</dbReference>
<dbReference type="CDD" id="cd02440">
    <property type="entry name" value="AdoMet_MTases"/>
    <property type="match status" value="1"/>
</dbReference>
<dbReference type="FunFam" id="3.40.47.10:FF:000019">
    <property type="entry name" value="Polyketide synthase type I"/>
    <property type="match status" value="1"/>
</dbReference>
<dbReference type="FunFam" id="3.40.366.10:FF:000002">
    <property type="entry name" value="Probable polyketide synthase 2"/>
    <property type="match status" value="1"/>
</dbReference>
<evidence type="ECO:0000256" key="4">
    <source>
        <dbReference type="ARBA" id="ARBA00023268"/>
    </source>
</evidence>
<dbReference type="InterPro" id="IPR014031">
    <property type="entry name" value="Ketoacyl_synth_C"/>
</dbReference>
<feature type="active site" description="Proton acceptor; for dehydratase activity" evidence="6">
    <location>
        <position position="968"/>
    </location>
</feature>
<evidence type="ECO:0000313" key="11">
    <source>
        <dbReference type="Proteomes" id="UP000028878"/>
    </source>
</evidence>
<dbReference type="SMART" id="SM00822">
    <property type="entry name" value="PKS_KR"/>
    <property type="match status" value="1"/>
</dbReference>
<dbReference type="InterPro" id="IPR018201">
    <property type="entry name" value="Ketoacyl_synth_AS"/>
</dbReference>
<dbReference type="PROSITE" id="PS52019">
    <property type="entry name" value="PKS_MFAS_DH"/>
    <property type="match status" value="1"/>
</dbReference>
<dbReference type="EMBL" id="CCAE010000008">
    <property type="protein sequence ID" value="CDN87114.1"/>
    <property type="molecule type" value="Genomic_DNA"/>
</dbReference>
<feature type="domain" description="Carrier" evidence="7">
    <location>
        <begin position="2095"/>
        <end position="2170"/>
    </location>
</feature>
<dbReference type="InterPro" id="IPR036291">
    <property type="entry name" value="NAD(P)-bd_dom_sf"/>
</dbReference>
<dbReference type="InterPro" id="IPR013217">
    <property type="entry name" value="Methyltransf_12"/>
</dbReference>
<keyword evidence="2" id="KW-0597">Phosphoprotein</keyword>
<evidence type="ECO:0000256" key="1">
    <source>
        <dbReference type="ARBA" id="ARBA00022450"/>
    </source>
</evidence>
<dbReference type="InterPro" id="IPR049552">
    <property type="entry name" value="PKS_DH_N"/>
</dbReference>
<dbReference type="CDD" id="cd00833">
    <property type="entry name" value="PKS"/>
    <property type="match status" value="1"/>
</dbReference>
<dbReference type="InterPro" id="IPR020806">
    <property type="entry name" value="PKS_PP-bd"/>
</dbReference>
<dbReference type="InterPro" id="IPR057326">
    <property type="entry name" value="KR_dom"/>
</dbReference>
<evidence type="ECO:0000256" key="6">
    <source>
        <dbReference type="PROSITE-ProRule" id="PRU01363"/>
    </source>
</evidence>
<dbReference type="Gene3D" id="3.40.50.720">
    <property type="entry name" value="NAD(P)-binding Rossmann-like Domain"/>
    <property type="match status" value="1"/>
</dbReference>
<dbReference type="InterPro" id="IPR016039">
    <property type="entry name" value="Thiolase-like"/>
</dbReference>
<dbReference type="GO" id="GO:0004312">
    <property type="term" value="F:fatty acid synthase activity"/>
    <property type="evidence" value="ECO:0007669"/>
    <property type="project" value="TreeGrafter"/>
</dbReference>
<evidence type="ECO:0000259" key="7">
    <source>
        <dbReference type="PROSITE" id="PS50075"/>
    </source>
</evidence>
<dbReference type="Pfam" id="PF08242">
    <property type="entry name" value="Methyltransf_12"/>
    <property type="match status" value="1"/>
</dbReference>
<comment type="function">
    <text evidence="5">Involved in production of the polyketide antibiotic thailandamide.</text>
</comment>
<dbReference type="InterPro" id="IPR029063">
    <property type="entry name" value="SAM-dependent_MTases_sf"/>
</dbReference>
<dbReference type="Pfam" id="PF00550">
    <property type="entry name" value="PP-binding"/>
    <property type="match status" value="1"/>
</dbReference>
<dbReference type="SUPFAM" id="SSF55048">
    <property type="entry name" value="Probable ACP-binding domain of malonyl-CoA ACP transacylase"/>
    <property type="match status" value="1"/>
</dbReference>
<feature type="domain" description="PKS/mFAS DH" evidence="9">
    <location>
        <begin position="934"/>
        <end position="1223"/>
    </location>
</feature>
<organism evidence="10 11">
    <name type="scientific">Hydrogenophaga intermedia</name>
    <dbReference type="NCBI Taxonomy" id="65786"/>
    <lineage>
        <taxon>Bacteria</taxon>
        <taxon>Pseudomonadati</taxon>
        <taxon>Pseudomonadota</taxon>
        <taxon>Betaproteobacteria</taxon>
        <taxon>Burkholderiales</taxon>
        <taxon>Comamonadaceae</taxon>
        <taxon>Hydrogenophaga</taxon>
    </lineage>
</organism>
<keyword evidence="4" id="KW-0511">Multifunctional enzyme</keyword>
<dbReference type="Gene3D" id="3.40.47.10">
    <property type="match status" value="1"/>
</dbReference>
<dbReference type="PROSITE" id="PS50075">
    <property type="entry name" value="CARRIER"/>
    <property type="match status" value="1"/>
</dbReference>
<gene>
    <name evidence="10" type="ORF">BN948_01533</name>
</gene>
<feature type="region of interest" description="N-terminal hotdog fold" evidence="6">
    <location>
        <begin position="934"/>
        <end position="1059"/>
    </location>
</feature>
<keyword evidence="3" id="KW-0808">Transferase</keyword>
<dbReference type="SUPFAM" id="SSF53901">
    <property type="entry name" value="Thiolase-like"/>
    <property type="match status" value="1"/>
</dbReference>
<dbReference type="PANTHER" id="PTHR43775">
    <property type="entry name" value="FATTY ACID SYNTHASE"/>
    <property type="match status" value="1"/>
</dbReference>
<dbReference type="Pfam" id="PF02801">
    <property type="entry name" value="Ketoacyl-synt_C"/>
    <property type="match status" value="1"/>
</dbReference>
<dbReference type="Pfam" id="PF21089">
    <property type="entry name" value="PKS_DH_N"/>
    <property type="match status" value="1"/>
</dbReference>
<dbReference type="Gene3D" id="3.30.70.3290">
    <property type="match status" value="1"/>
</dbReference>
<dbReference type="Pfam" id="PF08659">
    <property type="entry name" value="KR"/>
    <property type="match status" value="1"/>
</dbReference>
<dbReference type="SMART" id="SM00826">
    <property type="entry name" value="PKS_DH"/>
    <property type="match status" value="1"/>
</dbReference>
<dbReference type="InterPro" id="IPR014030">
    <property type="entry name" value="Ketoacyl_synth_N"/>
</dbReference>
<evidence type="ECO:0000259" key="8">
    <source>
        <dbReference type="PROSITE" id="PS52004"/>
    </source>
</evidence>
<dbReference type="InterPro" id="IPR020841">
    <property type="entry name" value="PKS_Beta-ketoAc_synthase_dom"/>
</dbReference>
<dbReference type="GO" id="GO:0004315">
    <property type="term" value="F:3-oxoacyl-[acyl-carrier-protein] synthase activity"/>
    <property type="evidence" value="ECO:0007669"/>
    <property type="project" value="InterPro"/>
</dbReference>
<evidence type="ECO:0000256" key="5">
    <source>
        <dbReference type="ARBA" id="ARBA00054155"/>
    </source>
</evidence>
<dbReference type="Pfam" id="PF00109">
    <property type="entry name" value="ketoacyl-synt"/>
    <property type="match status" value="1"/>
</dbReference>
<dbReference type="InterPro" id="IPR020807">
    <property type="entry name" value="PKS_DH"/>
</dbReference>
<dbReference type="SUPFAM" id="SSF47336">
    <property type="entry name" value="ACP-like"/>
    <property type="match status" value="1"/>
</dbReference>
<dbReference type="SUPFAM" id="SSF51735">
    <property type="entry name" value="NAD(P)-binding Rossmann-fold domains"/>
    <property type="match status" value="2"/>
</dbReference>
<protein>
    <submittedName>
        <fullName evidence="10">Polyketide synthase</fullName>
    </submittedName>
</protein>
<dbReference type="InterPro" id="IPR016035">
    <property type="entry name" value="Acyl_Trfase/lysoPLipase"/>
</dbReference>
<dbReference type="SMART" id="SM00827">
    <property type="entry name" value="PKS_AT"/>
    <property type="match status" value="1"/>
</dbReference>
<dbReference type="InterPro" id="IPR009081">
    <property type="entry name" value="PP-bd_ACP"/>
</dbReference>
<dbReference type="Proteomes" id="UP000028878">
    <property type="component" value="Unassembled WGS sequence"/>
</dbReference>
<dbReference type="GO" id="GO:0031177">
    <property type="term" value="F:phosphopantetheine binding"/>
    <property type="evidence" value="ECO:0007669"/>
    <property type="project" value="InterPro"/>
</dbReference>
<dbReference type="SMART" id="SM00825">
    <property type="entry name" value="PKS_KS"/>
    <property type="match status" value="1"/>
</dbReference>
<reference evidence="11" key="2">
    <citation type="submission" date="2014-11" db="EMBL/GenBank/DDBJ databases">
        <title>Draft genome sequence of Hydrogenophaga intermedia S1.</title>
        <authorList>
            <person name="Gan H.M."/>
            <person name="Chew T.H."/>
            <person name="Stolz A."/>
        </authorList>
    </citation>
    <scope>NUCLEOTIDE SEQUENCE [LARGE SCALE GENOMIC DNA]</scope>
    <source>
        <strain evidence="11">S1</strain>
    </source>
</reference>
<dbReference type="PROSITE" id="PS00606">
    <property type="entry name" value="KS3_1"/>
    <property type="match status" value="1"/>
</dbReference>
<dbReference type="SUPFAM" id="SSF53335">
    <property type="entry name" value="S-adenosyl-L-methionine-dependent methyltransferases"/>
    <property type="match status" value="1"/>
</dbReference>
<dbReference type="InterPro" id="IPR036736">
    <property type="entry name" value="ACP-like_sf"/>
</dbReference>
<dbReference type="GO" id="GO:0006633">
    <property type="term" value="P:fatty acid biosynthetic process"/>
    <property type="evidence" value="ECO:0007669"/>
    <property type="project" value="InterPro"/>
</dbReference>
<name>A0A1L1PE76_HYDIT</name>
<dbReference type="PANTHER" id="PTHR43775:SF37">
    <property type="entry name" value="SI:DKEY-61P9.11"/>
    <property type="match status" value="1"/>
</dbReference>
<dbReference type="InterPro" id="IPR001227">
    <property type="entry name" value="Ac_transferase_dom_sf"/>
</dbReference>
<reference evidence="11" key="1">
    <citation type="submission" date="2014-02" db="EMBL/GenBank/DDBJ databases">
        <authorList>
            <person name="Gan H."/>
        </authorList>
    </citation>
    <scope>NUCLEOTIDE SEQUENCE [LARGE SCALE GENOMIC DNA]</scope>
    <source>
        <strain evidence="11">S1</strain>
    </source>
</reference>
<dbReference type="Pfam" id="PF22621">
    <property type="entry name" value="CurL-like_PKS_C"/>
    <property type="match status" value="1"/>
</dbReference>
<dbReference type="InterPro" id="IPR049551">
    <property type="entry name" value="PKS_DH_C"/>
</dbReference>
<dbReference type="Gene3D" id="3.10.129.110">
    <property type="entry name" value="Polyketide synthase dehydratase"/>
    <property type="match status" value="1"/>
</dbReference>
<keyword evidence="11" id="KW-1185">Reference proteome</keyword>
<feature type="domain" description="Ketosynthase family 3 (KS3)" evidence="8">
    <location>
        <begin position="44"/>
        <end position="470"/>
    </location>
</feature>
<evidence type="ECO:0000259" key="9">
    <source>
        <dbReference type="PROSITE" id="PS52019"/>
    </source>
</evidence>
<dbReference type="PROSITE" id="PS52004">
    <property type="entry name" value="KS3_2"/>
    <property type="match status" value="1"/>
</dbReference>
<dbReference type="Pfam" id="PF14765">
    <property type="entry name" value="PS-DH"/>
    <property type="match status" value="1"/>
</dbReference>
<feature type="region of interest" description="C-terminal hotdog fold" evidence="6">
    <location>
        <begin position="1077"/>
        <end position="1223"/>
    </location>
</feature>
<evidence type="ECO:0000256" key="2">
    <source>
        <dbReference type="ARBA" id="ARBA00022553"/>
    </source>
</evidence>
<dbReference type="SUPFAM" id="SSF52151">
    <property type="entry name" value="FabD/lysophospholipase-like"/>
    <property type="match status" value="1"/>
</dbReference>
<evidence type="ECO:0000256" key="3">
    <source>
        <dbReference type="ARBA" id="ARBA00022679"/>
    </source>
</evidence>
<dbReference type="InterPro" id="IPR014043">
    <property type="entry name" value="Acyl_transferase_dom"/>
</dbReference>
<dbReference type="InterPro" id="IPR049900">
    <property type="entry name" value="PKS_mFAS_DH"/>
</dbReference>